<dbReference type="Gene3D" id="3.30.1200.10">
    <property type="entry name" value="YggU-like"/>
    <property type="match status" value="1"/>
</dbReference>
<reference evidence="3 4" key="1">
    <citation type="submission" date="2017-03" db="EMBL/GenBank/DDBJ databases">
        <title>Complete genome sequence of Blastomonas fulva degrading microcsystin LR.</title>
        <authorList>
            <person name="Lee H.-g."/>
            <person name="Jin L."/>
            <person name="oh H.-M."/>
        </authorList>
    </citation>
    <scope>NUCLEOTIDE SEQUENCE [LARGE SCALE GENOMIC DNA]</scope>
    <source>
        <strain evidence="3 4">T2</strain>
    </source>
</reference>
<evidence type="ECO:0000313" key="4">
    <source>
        <dbReference type="Proteomes" id="UP000258016"/>
    </source>
</evidence>
<protein>
    <recommendedName>
        <fullName evidence="2">UPF0235 protein B5J99_15350</fullName>
    </recommendedName>
</protein>
<dbReference type="HAMAP" id="MF_00634">
    <property type="entry name" value="UPF0235"/>
    <property type="match status" value="1"/>
</dbReference>
<dbReference type="InterPro" id="IPR036591">
    <property type="entry name" value="YggU-like_sf"/>
</dbReference>
<dbReference type="EMBL" id="CP020083">
    <property type="protein sequence ID" value="ASR52667.1"/>
    <property type="molecule type" value="Genomic_DNA"/>
</dbReference>
<dbReference type="PANTHER" id="PTHR13420">
    <property type="entry name" value="UPF0235 PROTEIN C15ORF40"/>
    <property type="match status" value="1"/>
</dbReference>
<dbReference type="Pfam" id="PF02594">
    <property type="entry name" value="DUF167"/>
    <property type="match status" value="1"/>
</dbReference>
<evidence type="ECO:0000256" key="1">
    <source>
        <dbReference type="ARBA" id="ARBA00010364"/>
    </source>
</evidence>
<evidence type="ECO:0000256" key="2">
    <source>
        <dbReference type="HAMAP-Rule" id="MF_00634"/>
    </source>
</evidence>
<proteinExistence type="inferred from homology"/>
<gene>
    <name evidence="3" type="ORF">B5J99_15350</name>
</gene>
<dbReference type="SMART" id="SM01152">
    <property type="entry name" value="DUF167"/>
    <property type="match status" value="1"/>
</dbReference>
<sequence>MADQPAPAAEPTPPWRAAPGGVVIIVRATPRASRSQISGIGLDADGRSVLAVRIAAPPSEGAANADLTDLLAAALGVRKRDVVIHRGETGRNKQVHVAGDAMALIARLEALNGG</sequence>
<name>A0ABM6M9H9_9SPHN</name>
<dbReference type="NCBIfam" id="TIGR00251">
    <property type="entry name" value="DUF167 family protein"/>
    <property type="match status" value="1"/>
</dbReference>
<evidence type="ECO:0000313" key="3">
    <source>
        <dbReference type="EMBL" id="ASR52667.1"/>
    </source>
</evidence>
<dbReference type="Proteomes" id="UP000258016">
    <property type="component" value="Chromosome"/>
</dbReference>
<dbReference type="InterPro" id="IPR003746">
    <property type="entry name" value="DUF167"/>
</dbReference>
<keyword evidence="4" id="KW-1185">Reference proteome</keyword>
<dbReference type="PANTHER" id="PTHR13420:SF7">
    <property type="entry name" value="UPF0235 PROTEIN C15ORF40"/>
    <property type="match status" value="1"/>
</dbReference>
<accession>A0ABM6M9H9</accession>
<organism evidence="3 4">
    <name type="scientific">Blastomonas fulva</name>
    <dbReference type="NCBI Taxonomy" id="1550728"/>
    <lineage>
        <taxon>Bacteria</taxon>
        <taxon>Pseudomonadati</taxon>
        <taxon>Pseudomonadota</taxon>
        <taxon>Alphaproteobacteria</taxon>
        <taxon>Sphingomonadales</taxon>
        <taxon>Sphingomonadaceae</taxon>
        <taxon>Blastomonas</taxon>
    </lineage>
</organism>
<dbReference type="SUPFAM" id="SSF69786">
    <property type="entry name" value="YggU-like"/>
    <property type="match status" value="1"/>
</dbReference>
<comment type="similarity">
    <text evidence="1 2">Belongs to the UPF0235 family.</text>
</comment>